<feature type="compositionally biased region" description="Low complexity" evidence="1">
    <location>
        <begin position="439"/>
        <end position="450"/>
    </location>
</feature>
<dbReference type="Proteomes" id="UP001500166">
    <property type="component" value="Unassembled WGS sequence"/>
</dbReference>
<protein>
    <submittedName>
        <fullName evidence="2">Uncharacterized protein</fullName>
    </submittedName>
</protein>
<feature type="compositionally biased region" description="Basic and acidic residues" evidence="1">
    <location>
        <begin position="349"/>
        <end position="360"/>
    </location>
</feature>
<feature type="compositionally biased region" description="Basic and acidic residues" evidence="1">
    <location>
        <begin position="305"/>
        <end position="318"/>
    </location>
</feature>
<sequence>MGLRDLFRSKGNTPSTPQPSPGAPANDPRAGGPQNADSSAQGAPVGNAPQLRGLDDRVATADTGQQHEGRAAHNPSAQNSAVQGDDVQQLPEDGPLRNLVDILLSRGADRARLTLVQSGNVMTHQTRQAHGDAQDEVENGTVDQGSPLFDDVADLYTQAMNTPVGPWRQLDVAVAPEQNGQRQVTVDYAFPSGQSRKESYVQGRALTGHGTDTAGAHDTVRQDDAAQSTSRTEGHLDDAARDEAVNRENASHGTDRVGDARAQDLRADEARSHGDSTSSAGAGMAGAGVGAAAGAGVASGLNRDATQDRSETDIESVRVVDGTDASPVADGHIVTKNDPDPIVMPAENQGDRDQSLRDDSLQDAEQNETLLAEDSQRADSDATFGEQADRDAQDSVLDGHGAEDHAEGQRDSVRDDRNDLPEHVDEAEFGGFTEPESPVAPTGAGAAALAADDDPTDAPQVAQGADVAPSYTAPSEQPSGDSPATGNLVLTLADVQSRLSEAQRHLFGQGGTARDVSTVLIRVRALGTYYDALTHVRLNGFWDQRGTFDLVPENLLKVQELKDDSYVEGSGAPLAMMFRFRPGVPPEVSFDYSDEEAFVRYEQRLPGQNYLEELRMFPRTGSNIPQHMNDALQDWNY</sequence>
<name>A0ABN2XV87_9MICC</name>
<dbReference type="EMBL" id="BAAAQA010000017">
    <property type="protein sequence ID" value="GAA2117774.1"/>
    <property type="molecule type" value="Genomic_DNA"/>
</dbReference>
<gene>
    <name evidence="2" type="ORF">GCM10009824_17440</name>
</gene>
<feature type="region of interest" description="Disordered" evidence="1">
    <location>
        <begin position="301"/>
        <end position="486"/>
    </location>
</feature>
<feature type="compositionally biased region" description="Basic and acidic residues" evidence="1">
    <location>
        <begin position="400"/>
        <end position="426"/>
    </location>
</feature>
<feature type="region of interest" description="Disordered" evidence="1">
    <location>
        <begin position="206"/>
        <end position="286"/>
    </location>
</feature>
<comment type="caution">
    <text evidence="2">The sequence shown here is derived from an EMBL/GenBank/DDBJ whole genome shotgun (WGS) entry which is preliminary data.</text>
</comment>
<evidence type="ECO:0000256" key="1">
    <source>
        <dbReference type="SAM" id="MobiDB-lite"/>
    </source>
</evidence>
<keyword evidence="3" id="KW-1185">Reference proteome</keyword>
<dbReference type="RefSeq" id="WP_344224625.1">
    <property type="nucleotide sequence ID" value="NZ_BAAAQA010000017.1"/>
</dbReference>
<proteinExistence type="predicted"/>
<organism evidence="2 3">
    <name type="scientific">Kocuria atrinae</name>
    <dbReference type="NCBI Taxonomy" id="592377"/>
    <lineage>
        <taxon>Bacteria</taxon>
        <taxon>Bacillati</taxon>
        <taxon>Actinomycetota</taxon>
        <taxon>Actinomycetes</taxon>
        <taxon>Micrococcales</taxon>
        <taxon>Micrococcaceae</taxon>
        <taxon>Kocuria</taxon>
    </lineage>
</organism>
<feature type="region of interest" description="Disordered" evidence="1">
    <location>
        <begin position="1"/>
        <end position="93"/>
    </location>
</feature>
<evidence type="ECO:0000313" key="2">
    <source>
        <dbReference type="EMBL" id="GAA2117774.1"/>
    </source>
</evidence>
<feature type="compositionally biased region" description="Polar residues" evidence="1">
    <location>
        <begin position="472"/>
        <end position="485"/>
    </location>
</feature>
<feature type="compositionally biased region" description="Basic and acidic residues" evidence="1">
    <location>
        <begin position="232"/>
        <end position="274"/>
    </location>
</feature>
<reference evidence="2 3" key="1">
    <citation type="journal article" date="2019" name="Int. J. Syst. Evol. Microbiol.">
        <title>The Global Catalogue of Microorganisms (GCM) 10K type strain sequencing project: providing services to taxonomists for standard genome sequencing and annotation.</title>
        <authorList>
            <consortium name="The Broad Institute Genomics Platform"/>
            <consortium name="The Broad Institute Genome Sequencing Center for Infectious Disease"/>
            <person name="Wu L."/>
            <person name="Ma J."/>
        </authorList>
    </citation>
    <scope>NUCLEOTIDE SEQUENCE [LARGE SCALE GENOMIC DNA]</scope>
    <source>
        <strain evidence="2 3">JCM 15914</strain>
    </source>
</reference>
<accession>A0ABN2XV87</accession>
<evidence type="ECO:0000313" key="3">
    <source>
        <dbReference type="Proteomes" id="UP001500166"/>
    </source>
</evidence>
<feature type="compositionally biased region" description="Basic and acidic residues" evidence="1">
    <location>
        <begin position="53"/>
        <end position="71"/>
    </location>
</feature>